<name>A0A5S5MBK0_9BACT</name>
<dbReference type="PANTHER" id="PTHR35936">
    <property type="entry name" value="MEMBRANE-BOUND LYTIC MUREIN TRANSGLYCOSYLASE F"/>
    <property type="match status" value="1"/>
</dbReference>
<dbReference type="Proteomes" id="UP000321899">
    <property type="component" value="Unassembled WGS sequence"/>
</dbReference>
<accession>A0A5S5MBK0</accession>
<comment type="caution">
    <text evidence="1">The sequence shown here is derived from an EMBL/GenBank/DDBJ whole genome shotgun (WGS) entry which is preliminary data.</text>
</comment>
<reference evidence="1 2" key="1">
    <citation type="submission" date="2019-06" db="EMBL/GenBank/DDBJ databases">
        <title>Desulfobotulus mexicanus sp. nov., a novel sulfate-reducing bacterium isolated from the sediment of an alkaline crater lake in Mexico.</title>
        <authorList>
            <person name="Hirschler-Rea A."/>
        </authorList>
    </citation>
    <scope>NUCLEOTIDE SEQUENCE [LARGE SCALE GENOMIC DNA]</scope>
    <source>
        <strain evidence="1 2">PAR22N</strain>
    </source>
</reference>
<protein>
    <submittedName>
        <fullName evidence="1">ABC transporter substrate-binding protein</fullName>
    </submittedName>
</protein>
<dbReference type="PANTHER" id="PTHR35936:SF25">
    <property type="entry name" value="ABC TRANSPORTER SUBSTRATE-BINDING PROTEIN"/>
    <property type="match status" value="1"/>
</dbReference>
<organism evidence="1 2">
    <name type="scientific">Desulfobotulus mexicanus</name>
    <dbReference type="NCBI Taxonomy" id="2586642"/>
    <lineage>
        <taxon>Bacteria</taxon>
        <taxon>Pseudomonadati</taxon>
        <taxon>Thermodesulfobacteriota</taxon>
        <taxon>Desulfobacteria</taxon>
        <taxon>Desulfobacterales</taxon>
        <taxon>Desulfobacteraceae</taxon>
        <taxon>Desulfobotulus</taxon>
    </lineage>
</organism>
<dbReference type="OrthoDB" id="5452509at2"/>
<keyword evidence="2" id="KW-1185">Reference proteome</keyword>
<dbReference type="AlphaFoldDB" id="A0A5S5MBK0"/>
<dbReference type="SUPFAM" id="SSF53850">
    <property type="entry name" value="Periplasmic binding protein-like II"/>
    <property type="match status" value="1"/>
</dbReference>
<evidence type="ECO:0000313" key="2">
    <source>
        <dbReference type="Proteomes" id="UP000321899"/>
    </source>
</evidence>
<dbReference type="EMBL" id="VDMB01000057">
    <property type="protein sequence ID" value="TYT73118.1"/>
    <property type="molecule type" value="Genomic_DNA"/>
</dbReference>
<dbReference type="Gene3D" id="3.40.190.10">
    <property type="entry name" value="Periplasmic binding protein-like II"/>
    <property type="match status" value="2"/>
</dbReference>
<sequence length="206" mass="23758">MFICVTKHQKQEKPMKKIIFFISLYLCCTLSAFSEETVIKLAIGEYPPFTSEKELHGKLLEEVVSAAFGLEGIRVEYAYFPWARSIALTENGEYDGTFPWLKTADRMEIFHLHQDSLIQDEGVYFHLKTTTFDWSTLEDLKKYRVGVTLGYANVEIYEKAGIKAEAVPREELNFKKIAGNRIDVYQTSKTVGYYMMHSQKVSSHIL</sequence>
<evidence type="ECO:0000313" key="1">
    <source>
        <dbReference type="EMBL" id="TYT73118.1"/>
    </source>
</evidence>
<gene>
    <name evidence="1" type="ORF">FIM25_16795</name>
</gene>
<proteinExistence type="predicted"/>